<name>A0ACA9L7E2_9GLOM</name>
<protein>
    <submittedName>
        <fullName evidence="1">15115_t:CDS:1</fullName>
    </submittedName>
</protein>
<evidence type="ECO:0000313" key="1">
    <source>
        <dbReference type="EMBL" id="CAG8513570.1"/>
    </source>
</evidence>
<organism evidence="1 2">
    <name type="scientific">Acaulospora colombiana</name>
    <dbReference type="NCBI Taxonomy" id="27376"/>
    <lineage>
        <taxon>Eukaryota</taxon>
        <taxon>Fungi</taxon>
        <taxon>Fungi incertae sedis</taxon>
        <taxon>Mucoromycota</taxon>
        <taxon>Glomeromycotina</taxon>
        <taxon>Glomeromycetes</taxon>
        <taxon>Diversisporales</taxon>
        <taxon>Acaulosporaceae</taxon>
        <taxon>Acaulospora</taxon>
    </lineage>
</organism>
<dbReference type="EMBL" id="CAJVPT010004910">
    <property type="protein sequence ID" value="CAG8513570.1"/>
    <property type="molecule type" value="Genomic_DNA"/>
</dbReference>
<evidence type="ECO:0000313" key="2">
    <source>
        <dbReference type="Proteomes" id="UP000789525"/>
    </source>
</evidence>
<proteinExistence type="predicted"/>
<comment type="caution">
    <text evidence="1">The sequence shown here is derived from an EMBL/GenBank/DDBJ whole genome shotgun (WGS) entry which is preliminary data.</text>
</comment>
<reference evidence="1" key="1">
    <citation type="submission" date="2021-06" db="EMBL/GenBank/DDBJ databases">
        <authorList>
            <person name="Kallberg Y."/>
            <person name="Tangrot J."/>
            <person name="Rosling A."/>
        </authorList>
    </citation>
    <scope>NUCLEOTIDE SEQUENCE</scope>
    <source>
        <strain evidence="1">CL356</strain>
    </source>
</reference>
<gene>
    <name evidence="1" type="ORF">ACOLOM_LOCUS3328</name>
</gene>
<sequence>MEDTPVNAAHAFANAAEEFEEKEQWGKAMEAHFRAAEQFLLAMNYTLDPEEHPSTSSHHKKSPAQSKSNAAVPSPKSNTSMRTQQHLQGSSSHPNSQHAVGMHTSSNSNGRMTPDLLRSGVSSTSARLASDVKGTRQTQTWSDSLTSVAPGVSLDESAVTEKTIDESYMDDDMDPFNKFWEIVESLVSKVSNPVAFATAPLNGTDPRTLLDPGTIHTFGNNTDVENGRIPHPESLKGYYRTNKNVPTKTLEEYAMENQQLKSTLDIMSKRMQAHEKAAEENSMLRSSILQFKNDFQKQAKRIKASQEMLRSMSIMKQTSPESSTVGNVQLLQRRVKELEEELRIVKIDNQKQKDLMTKYRERWEKLKESAKKRRVNKQGDPATHQIVEPSSSPKTPTPDSVQSHKNPQDSSPPSPHQNPSLIVLPSSSVTMTATTITTAIVAPESRKQSLPEISLPFALQKSPQKPGFGEILDGSTGSKGSVGASQKKPNTTIVHAIGTSSTSDCKNSSVSDNNNNKNSSNNSARSLTESNSTMSSLPFMSQQEPDGSFLPTGATESSISPSNQRGLTPADESLSPSSSMVTAVTSISPSIYQQ</sequence>
<keyword evidence="2" id="KW-1185">Reference proteome</keyword>
<dbReference type="Proteomes" id="UP000789525">
    <property type="component" value="Unassembled WGS sequence"/>
</dbReference>
<accession>A0ACA9L7E2</accession>